<keyword evidence="3" id="KW-0064">Aspartyl protease</keyword>
<keyword evidence="2" id="KW-0645">Protease</keyword>
<evidence type="ECO:0000259" key="6">
    <source>
        <dbReference type="PROSITE" id="PS51767"/>
    </source>
</evidence>
<evidence type="ECO:0000256" key="2">
    <source>
        <dbReference type="ARBA" id="ARBA00022670"/>
    </source>
</evidence>
<dbReference type="SUPFAM" id="SSF50630">
    <property type="entry name" value="Acid proteases"/>
    <property type="match status" value="1"/>
</dbReference>
<dbReference type="PANTHER" id="PTHR47966">
    <property type="entry name" value="BETA-SITE APP-CLEAVING ENZYME, ISOFORM A-RELATED"/>
    <property type="match status" value="1"/>
</dbReference>
<feature type="active site" evidence="5">
    <location>
        <position position="296"/>
    </location>
</feature>
<dbReference type="Proteomes" id="UP000235786">
    <property type="component" value="Unassembled WGS sequence"/>
</dbReference>
<evidence type="ECO:0000313" key="8">
    <source>
        <dbReference type="Proteomes" id="UP000235786"/>
    </source>
</evidence>
<dbReference type="GO" id="GO:0006508">
    <property type="term" value="P:proteolysis"/>
    <property type="evidence" value="ECO:0007669"/>
    <property type="project" value="UniProtKB-KW"/>
</dbReference>
<organism evidence="7 8">
    <name type="scientific">Hyaloscypha variabilis (strain UAMH 11265 / GT02V1 / F)</name>
    <name type="common">Meliniomyces variabilis</name>
    <dbReference type="NCBI Taxonomy" id="1149755"/>
    <lineage>
        <taxon>Eukaryota</taxon>
        <taxon>Fungi</taxon>
        <taxon>Dikarya</taxon>
        <taxon>Ascomycota</taxon>
        <taxon>Pezizomycotina</taxon>
        <taxon>Leotiomycetes</taxon>
        <taxon>Helotiales</taxon>
        <taxon>Hyaloscyphaceae</taxon>
        <taxon>Hyaloscypha</taxon>
        <taxon>Hyaloscypha variabilis</taxon>
    </lineage>
</organism>
<dbReference type="PRINTS" id="PR00792">
    <property type="entry name" value="PEPSIN"/>
</dbReference>
<keyword evidence="8" id="KW-1185">Reference proteome</keyword>
<gene>
    <name evidence="7" type="ORF">L207DRAFT_539461</name>
</gene>
<dbReference type="GO" id="GO:0004190">
    <property type="term" value="F:aspartic-type endopeptidase activity"/>
    <property type="evidence" value="ECO:0007669"/>
    <property type="project" value="UniProtKB-KW"/>
</dbReference>
<evidence type="ECO:0000313" key="7">
    <source>
        <dbReference type="EMBL" id="PMD48027.1"/>
    </source>
</evidence>
<evidence type="ECO:0000256" key="3">
    <source>
        <dbReference type="ARBA" id="ARBA00022750"/>
    </source>
</evidence>
<dbReference type="Gene3D" id="2.40.70.10">
    <property type="entry name" value="Acid Proteases"/>
    <property type="match status" value="2"/>
</dbReference>
<dbReference type="Pfam" id="PF00026">
    <property type="entry name" value="Asp"/>
    <property type="match status" value="1"/>
</dbReference>
<comment type="similarity">
    <text evidence="1">Belongs to the peptidase A1 family.</text>
</comment>
<evidence type="ECO:0000256" key="4">
    <source>
        <dbReference type="ARBA" id="ARBA00022801"/>
    </source>
</evidence>
<keyword evidence="4" id="KW-0378">Hydrolase</keyword>
<dbReference type="InterPro" id="IPR001461">
    <property type="entry name" value="Aspartic_peptidase_A1"/>
</dbReference>
<reference evidence="7 8" key="1">
    <citation type="submission" date="2016-04" db="EMBL/GenBank/DDBJ databases">
        <title>A degradative enzymes factory behind the ericoid mycorrhizal symbiosis.</title>
        <authorList>
            <consortium name="DOE Joint Genome Institute"/>
            <person name="Martino E."/>
            <person name="Morin E."/>
            <person name="Grelet G."/>
            <person name="Kuo A."/>
            <person name="Kohler A."/>
            <person name="Daghino S."/>
            <person name="Barry K."/>
            <person name="Choi C."/>
            <person name="Cichocki N."/>
            <person name="Clum A."/>
            <person name="Copeland A."/>
            <person name="Hainaut M."/>
            <person name="Haridas S."/>
            <person name="Labutti K."/>
            <person name="Lindquist E."/>
            <person name="Lipzen A."/>
            <person name="Khouja H.-R."/>
            <person name="Murat C."/>
            <person name="Ohm R."/>
            <person name="Olson A."/>
            <person name="Spatafora J."/>
            <person name="Veneault-Fourrey C."/>
            <person name="Henrissat B."/>
            <person name="Grigoriev I."/>
            <person name="Martin F."/>
            <person name="Perotto S."/>
        </authorList>
    </citation>
    <scope>NUCLEOTIDE SEQUENCE [LARGE SCALE GENOMIC DNA]</scope>
    <source>
        <strain evidence="7 8">F</strain>
    </source>
</reference>
<name>A0A2J6SB81_HYAVF</name>
<dbReference type="InterPro" id="IPR021109">
    <property type="entry name" value="Peptidase_aspartic_dom_sf"/>
</dbReference>
<proteinExistence type="inferred from homology"/>
<dbReference type="InterPro" id="IPR033121">
    <property type="entry name" value="PEPTIDASE_A1"/>
</dbReference>
<evidence type="ECO:0000256" key="1">
    <source>
        <dbReference type="ARBA" id="ARBA00007447"/>
    </source>
</evidence>
<feature type="domain" description="Peptidase A1" evidence="6">
    <location>
        <begin position="94"/>
        <end position="406"/>
    </location>
</feature>
<dbReference type="PANTHER" id="PTHR47966:SF2">
    <property type="entry name" value="ASPERGILLOPEPSIN-1-RELATED"/>
    <property type="match status" value="1"/>
</dbReference>
<dbReference type="InterPro" id="IPR034163">
    <property type="entry name" value="Aspergillopepsin-like_cat_dom"/>
</dbReference>
<feature type="active site" evidence="5">
    <location>
        <position position="112"/>
    </location>
</feature>
<dbReference type="PROSITE" id="PS51767">
    <property type="entry name" value="PEPTIDASE_A1"/>
    <property type="match status" value="1"/>
</dbReference>
<evidence type="ECO:0000256" key="5">
    <source>
        <dbReference type="PIRSR" id="PIRSR601461-1"/>
    </source>
</evidence>
<dbReference type="STRING" id="1149755.A0A2J6SB81"/>
<dbReference type="OrthoDB" id="2747330at2759"/>
<sequence>MYYTIKRSTAALCTAAMVAKVSAEANAARSVQFTINQVANPKYTGSSGVWSMAKTYSKYNKAFPSGLKNAISEHFPKWGSVSATPAGVNFDEYYLEPIEIGTPPQKFTMDFDSGSADLLVYSPETPANESVGHDIYYPNASTTATYVDGWVWNIVYGDENSSGGDVWLDKVCIGGACFNNQSVETATAVSHGFTTQSGSDGLLRLGFSVANAIFPVHQPTWFENMQYLLLEPLFTVDLKHKKPGSYNFGCIDPLQYHGEISYTSAYTGDGKWTFNIVGYGIGDNATVSETWKSYADTGTSLLYIPNDACNTYYSAVEGSYNNASGPGYVFPCGSKLPDFKFIIDSGYTGTVPGTYMNYSTTGYNDGNCVGGIQDSIRFGIGIAGDMLLKSQFVVFQGGNSTQLGLAAKPL</sequence>
<dbReference type="CDD" id="cd06097">
    <property type="entry name" value="Aspergillopepsin_like"/>
    <property type="match status" value="1"/>
</dbReference>
<dbReference type="AlphaFoldDB" id="A0A2J6SB81"/>
<dbReference type="EMBL" id="KZ613937">
    <property type="protein sequence ID" value="PMD48027.1"/>
    <property type="molecule type" value="Genomic_DNA"/>
</dbReference>
<protein>
    <submittedName>
        <fullName evidence="7">Endothiapepsin</fullName>
    </submittedName>
</protein>
<accession>A0A2J6SB81</accession>